<gene>
    <name evidence="8" type="ORF">ANIA_00909</name>
</gene>
<dbReference type="KEGG" id="ani:ANIA_00909"/>
<dbReference type="EMBL" id="BN001308">
    <property type="protein sequence ID" value="CBF88545.1"/>
    <property type="molecule type" value="Genomic_DNA"/>
</dbReference>
<protein>
    <submittedName>
        <fullName evidence="8">Conserved fungal protein (AFU_orthologue AFUA_1G15750)</fullName>
    </submittedName>
</protein>
<feature type="region of interest" description="Disordered" evidence="6">
    <location>
        <begin position="114"/>
        <end position="144"/>
    </location>
</feature>
<dbReference type="SUPFAM" id="SSF54236">
    <property type="entry name" value="Ubiquitin-like"/>
    <property type="match status" value="1"/>
</dbReference>
<evidence type="ECO:0000256" key="5">
    <source>
        <dbReference type="ARBA" id="ARBA00023230"/>
    </source>
</evidence>
<feature type="compositionally biased region" description="Basic and acidic residues" evidence="6">
    <location>
        <begin position="543"/>
        <end position="555"/>
    </location>
</feature>
<keyword evidence="2" id="KW-0812">Transmembrane</keyword>
<keyword evidence="9" id="KW-1185">Reference proteome</keyword>
<feature type="region of interest" description="Disordered" evidence="6">
    <location>
        <begin position="543"/>
        <end position="597"/>
    </location>
</feature>
<evidence type="ECO:0000256" key="3">
    <source>
        <dbReference type="ARBA" id="ARBA00022989"/>
    </source>
</evidence>
<dbReference type="InterPro" id="IPR029071">
    <property type="entry name" value="Ubiquitin-like_domsf"/>
</dbReference>
<dbReference type="eggNOG" id="ENOG502SAFQ">
    <property type="taxonomic scope" value="Eukaryota"/>
</dbReference>
<evidence type="ECO:0000313" key="8">
    <source>
        <dbReference type="EMBL" id="CBF88545.1"/>
    </source>
</evidence>
<evidence type="ECO:0000256" key="4">
    <source>
        <dbReference type="ARBA" id="ARBA00023136"/>
    </source>
</evidence>
<dbReference type="PANTHER" id="PTHR12943">
    <property type="entry name" value="HOMOCYSTEINE-RESPONSIVE ENDOPLASMIC RETICULUM-RESIDENT UNIQUITIN-LIKE DOMAIN HERPUD PROTEIN FAMILY MEMBER"/>
    <property type="match status" value="1"/>
</dbReference>
<evidence type="ECO:0000256" key="6">
    <source>
        <dbReference type="SAM" id="MobiDB-lite"/>
    </source>
</evidence>
<dbReference type="AlphaFoldDB" id="Q5BEX1"/>
<proteinExistence type="predicted"/>
<evidence type="ECO:0000256" key="2">
    <source>
        <dbReference type="ARBA" id="ARBA00022692"/>
    </source>
</evidence>
<feature type="domain" description="Ubiquitin-like" evidence="7">
    <location>
        <begin position="17"/>
        <end position="80"/>
    </location>
</feature>
<keyword evidence="3" id="KW-1133">Transmembrane helix</keyword>
<dbReference type="InParanoid" id="Q5BEX1"/>
<keyword evidence="4" id="KW-0472">Membrane</keyword>
<dbReference type="InterPro" id="IPR039751">
    <property type="entry name" value="HERPUD1/2"/>
</dbReference>
<dbReference type="Gene3D" id="3.10.20.90">
    <property type="entry name" value="Phosphatidylinositol 3-kinase Catalytic Subunit, Chain A, domain 1"/>
    <property type="match status" value="1"/>
</dbReference>
<evidence type="ECO:0000313" key="9">
    <source>
        <dbReference type="Proteomes" id="UP000000560"/>
    </source>
</evidence>
<dbReference type="FunFam" id="3.10.20.90:FF:000046">
    <property type="entry name" value="Homocysteine-responsive endoplasmic reticulum-resident ubiquitin-like domain member 2 protein"/>
    <property type="match status" value="1"/>
</dbReference>
<organism evidence="8 9">
    <name type="scientific">Emericella nidulans (strain FGSC A4 / ATCC 38163 / CBS 112.46 / NRRL 194 / M139)</name>
    <name type="common">Aspergillus nidulans</name>
    <dbReference type="NCBI Taxonomy" id="227321"/>
    <lineage>
        <taxon>Eukaryota</taxon>
        <taxon>Fungi</taxon>
        <taxon>Dikarya</taxon>
        <taxon>Ascomycota</taxon>
        <taxon>Pezizomycotina</taxon>
        <taxon>Eurotiomycetes</taxon>
        <taxon>Eurotiomycetidae</taxon>
        <taxon>Eurotiales</taxon>
        <taxon>Aspergillaceae</taxon>
        <taxon>Aspergillus</taxon>
        <taxon>Aspergillus subgen. Nidulantes</taxon>
    </lineage>
</organism>
<dbReference type="RefSeq" id="XP_658513.1">
    <property type="nucleotide sequence ID" value="XM_653421.2"/>
</dbReference>
<feature type="compositionally biased region" description="Low complexity" evidence="6">
    <location>
        <begin position="556"/>
        <end position="565"/>
    </location>
</feature>
<dbReference type="OrthoDB" id="21589at2759"/>
<evidence type="ECO:0000256" key="1">
    <source>
        <dbReference type="ARBA" id="ARBA00004370"/>
    </source>
</evidence>
<dbReference type="GeneID" id="2876685"/>
<dbReference type="STRING" id="227321.Q5BEX1"/>
<dbReference type="OMA" id="NASWSRW"/>
<dbReference type="PANTHER" id="PTHR12943:SF27">
    <property type="entry name" value="HOMOCYSTEINE-INDUCED ENDOPLASMIC RETICULUM PROTEIN, ISOFORM A"/>
    <property type="match status" value="1"/>
</dbReference>
<keyword evidence="5" id="KW-0834">Unfolded protein response</keyword>
<feature type="region of interest" description="Disordered" evidence="6">
    <location>
        <begin position="468"/>
        <end position="487"/>
    </location>
</feature>
<evidence type="ECO:0000259" key="7">
    <source>
        <dbReference type="PROSITE" id="PS50053"/>
    </source>
</evidence>
<dbReference type="GO" id="GO:0016020">
    <property type="term" value="C:membrane"/>
    <property type="evidence" value="ECO:0007669"/>
    <property type="project" value="UniProtKB-SubCell"/>
</dbReference>
<dbReference type="PROSITE" id="PS50053">
    <property type="entry name" value="UBIQUITIN_2"/>
    <property type="match status" value="1"/>
</dbReference>
<feature type="compositionally biased region" description="Basic and acidic residues" evidence="6">
    <location>
        <begin position="117"/>
        <end position="126"/>
    </location>
</feature>
<reference evidence="9" key="2">
    <citation type="journal article" date="2009" name="Fungal Genet. Biol.">
        <title>The 2008 update of the Aspergillus nidulans genome annotation: a community effort.</title>
        <authorList>
            <person name="Wortman J.R."/>
            <person name="Gilsenan J.M."/>
            <person name="Joardar V."/>
            <person name="Deegan J."/>
            <person name="Clutterbuck J."/>
            <person name="Andersen M.R."/>
            <person name="Archer D."/>
            <person name="Bencina M."/>
            <person name="Braus G."/>
            <person name="Coutinho P."/>
            <person name="von Dohren H."/>
            <person name="Doonan J."/>
            <person name="Driessen A.J."/>
            <person name="Durek P."/>
            <person name="Espeso E."/>
            <person name="Fekete E."/>
            <person name="Flipphi M."/>
            <person name="Estrada C.G."/>
            <person name="Geysens S."/>
            <person name="Goldman G."/>
            <person name="de Groot P.W."/>
            <person name="Hansen K."/>
            <person name="Harris S.D."/>
            <person name="Heinekamp T."/>
            <person name="Helmstaedt K."/>
            <person name="Henrissat B."/>
            <person name="Hofmann G."/>
            <person name="Homan T."/>
            <person name="Horio T."/>
            <person name="Horiuchi H."/>
            <person name="James S."/>
            <person name="Jones M."/>
            <person name="Karaffa L."/>
            <person name="Karanyi Z."/>
            <person name="Kato M."/>
            <person name="Keller N."/>
            <person name="Kelly D.E."/>
            <person name="Kiel J.A."/>
            <person name="Kim J.M."/>
            <person name="van der Klei I.J."/>
            <person name="Klis F.M."/>
            <person name="Kovalchuk A."/>
            <person name="Krasevec N."/>
            <person name="Kubicek C.P."/>
            <person name="Liu B."/>
            <person name="Maccabe A."/>
            <person name="Meyer V."/>
            <person name="Mirabito P."/>
            <person name="Miskei M."/>
            <person name="Mos M."/>
            <person name="Mullins J."/>
            <person name="Nelson D.R."/>
            <person name="Nielsen J."/>
            <person name="Oakley B.R."/>
            <person name="Osmani S.A."/>
            <person name="Pakula T."/>
            <person name="Paszewski A."/>
            <person name="Paulsen I."/>
            <person name="Pilsyk S."/>
            <person name="Pocsi I."/>
            <person name="Punt P.J."/>
            <person name="Ram A.F."/>
            <person name="Ren Q."/>
            <person name="Robellet X."/>
            <person name="Robson G."/>
            <person name="Seiboth B."/>
            <person name="van Solingen P."/>
            <person name="Specht T."/>
            <person name="Sun J."/>
            <person name="Taheri-Talesh N."/>
            <person name="Takeshita N."/>
            <person name="Ussery D."/>
            <person name="vanKuyk P.A."/>
            <person name="Visser H."/>
            <person name="van de Vondervoort P.J."/>
            <person name="de Vries R.P."/>
            <person name="Walton J."/>
            <person name="Xiang X."/>
            <person name="Xiong Y."/>
            <person name="Zeng A.P."/>
            <person name="Brandt B.W."/>
            <person name="Cornell M.J."/>
            <person name="van den Hondel C.A."/>
            <person name="Visser J."/>
            <person name="Oliver S.G."/>
            <person name="Turner G."/>
        </authorList>
    </citation>
    <scope>GENOME REANNOTATION</scope>
    <source>
        <strain evidence="9">FGSC A4 / ATCC 38163 / CBS 112.46 / NRRL 194 / M139</strain>
    </source>
</reference>
<comment type="subcellular location">
    <subcellularLocation>
        <location evidence="1">Membrane</location>
    </subcellularLocation>
</comment>
<sequence>MSLLEAEGGNGSGGFILHVLCPSLPPPNRFTFTNLPLSSTIADLKVRISQTVPSRPVPDNQKLLYLGKLLSNDSVTLQSLFEPVNGSEHSIHLVLPPTPTNSADPAKTVANASYHSNRADTPRDNQSRNPELHAPQLRYREPNPLRRDEIAQSLHENATRRLAELQHDNAYSQASWTRTSAWTSQQLHRPPSYIPGPMGATTPITSPFTTLLNLPVGDFGEGIQLPEETQARLRLLKQHISLAEEQINCGIAPAIDHVIQLRTHLFKILDDQLRRHPSERGEFVEPLITRVFDISTRADELRRRHLLPHNSRPSHRPTAPLYLISSPNGYQAVCTPYVATDGDRTPVTVSTAETANSAEGQHANAQPNADAAVMENVVRRAVLNQRPVADGQFGMGRNLRRLWLFMRLYFFCHMFSQPGSQTRLLYVTLSVIAAILSETNIPSRVYEMILVPVQRHLEGLVHFTPGEQAPLRPQGTGTAGGGAATNQQVGIQPGREARWAGALYRNLRRVERSAALFIASLVPGVGERHIEVRNAAEAARNAELARQEEERRRQEAAAAAAAAAANTDEDTAGERSAQATTAAETHELQPSIPQEAH</sequence>
<dbReference type="InterPro" id="IPR000626">
    <property type="entry name" value="Ubiquitin-like_dom"/>
</dbReference>
<dbReference type="Pfam" id="PF00240">
    <property type="entry name" value="ubiquitin"/>
    <property type="match status" value="1"/>
</dbReference>
<dbReference type="HOGENOM" id="CLU_024875_0_0_1"/>
<name>Q5BEX1_EMENI</name>
<dbReference type="VEuPathDB" id="FungiDB:AN0909"/>
<accession>C8VUR3</accession>
<accession>Q5BEX1</accession>
<reference evidence="9" key="1">
    <citation type="journal article" date="2005" name="Nature">
        <title>Sequencing of Aspergillus nidulans and comparative analysis with A. fumigatus and A. oryzae.</title>
        <authorList>
            <person name="Galagan J.E."/>
            <person name="Calvo S.E."/>
            <person name="Cuomo C."/>
            <person name="Ma L.J."/>
            <person name="Wortman J.R."/>
            <person name="Batzoglou S."/>
            <person name="Lee S.I."/>
            <person name="Basturkmen M."/>
            <person name="Spevak C.C."/>
            <person name="Clutterbuck J."/>
            <person name="Kapitonov V."/>
            <person name="Jurka J."/>
            <person name="Scazzocchio C."/>
            <person name="Farman M."/>
            <person name="Butler J."/>
            <person name="Purcell S."/>
            <person name="Harris S."/>
            <person name="Braus G.H."/>
            <person name="Draht O."/>
            <person name="Busch S."/>
            <person name="D'Enfert C."/>
            <person name="Bouchier C."/>
            <person name="Goldman G.H."/>
            <person name="Bell-Pedersen D."/>
            <person name="Griffiths-Jones S."/>
            <person name="Doonan J.H."/>
            <person name="Yu J."/>
            <person name="Vienken K."/>
            <person name="Pain A."/>
            <person name="Freitag M."/>
            <person name="Selker E.U."/>
            <person name="Archer D.B."/>
            <person name="Penalva M.A."/>
            <person name="Oakley B.R."/>
            <person name="Momany M."/>
            <person name="Tanaka T."/>
            <person name="Kumagai T."/>
            <person name="Asai K."/>
            <person name="Machida M."/>
            <person name="Nierman W.C."/>
            <person name="Denning D.W."/>
            <person name="Caddick M."/>
            <person name="Hynes M."/>
            <person name="Paoletti M."/>
            <person name="Fischer R."/>
            <person name="Miller B."/>
            <person name="Dyer P."/>
            <person name="Sachs M.S."/>
            <person name="Osmani S.A."/>
            <person name="Birren B.W."/>
        </authorList>
    </citation>
    <scope>NUCLEOTIDE SEQUENCE [LARGE SCALE GENOMIC DNA]</scope>
    <source>
        <strain evidence="9">FGSC A4 / ATCC 38163 / CBS 112.46 / NRRL 194 / M139</strain>
    </source>
</reference>
<dbReference type="Proteomes" id="UP000000560">
    <property type="component" value="Chromosome VIII"/>
</dbReference>
<dbReference type="GO" id="GO:0030968">
    <property type="term" value="P:endoplasmic reticulum unfolded protein response"/>
    <property type="evidence" value="ECO:0000318"/>
    <property type="project" value="GO_Central"/>
</dbReference>